<evidence type="ECO:0000313" key="3">
    <source>
        <dbReference type="Proteomes" id="UP000489600"/>
    </source>
</evidence>
<dbReference type="GO" id="GO:0007096">
    <property type="term" value="P:regulation of exit from mitosis"/>
    <property type="evidence" value="ECO:0007669"/>
    <property type="project" value="InterPro"/>
</dbReference>
<accession>A0A565AMN2</accession>
<keyword evidence="3" id="KW-1185">Reference proteome</keyword>
<gene>
    <name evidence="2" type="ORF">ANE_LOCUS249</name>
</gene>
<sequence>MEMAEGEGTTEENYDVDIATTASSLGGSGVFHIINDIVGFVLYMHQQIPSVLQDMSLEFEGLQTEYMDLEANLTQPEVKPLVRRKLVSRKRDVKHEIKKLKKLMNTISSLRNALQLMIREAPGIQRVVLILGGSPLRPQKAYELLFAHNDHVLSNEVDFAKSKAAEALSKKTIRALISTGAGSTSCPGPMRLFILVHAPSSLNLPQHFLPKRDFRYNRKFVPLKLRFKCRTQDNETNSTLNCGTNDRIWYCFFHLPQFQTKQVSYSPNLDNALGTIAGFSVDM</sequence>
<dbReference type="PANTHER" id="PTHR15681:SF1">
    <property type="entry name" value="MAD2L1-BINDING PROTEIN"/>
    <property type="match status" value="1"/>
</dbReference>
<proteinExistence type="predicted"/>
<evidence type="ECO:0000313" key="2">
    <source>
        <dbReference type="EMBL" id="VVA89804.1"/>
    </source>
</evidence>
<dbReference type="InterPro" id="IPR053729">
    <property type="entry name" value="MAD2L1BP_domain_sf"/>
</dbReference>
<organism evidence="2 3">
    <name type="scientific">Arabis nemorensis</name>
    <dbReference type="NCBI Taxonomy" id="586526"/>
    <lineage>
        <taxon>Eukaryota</taxon>
        <taxon>Viridiplantae</taxon>
        <taxon>Streptophyta</taxon>
        <taxon>Embryophyta</taxon>
        <taxon>Tracheophyta</taxon>
        <taxon>Spermatophyta</taxon>
        <taxon>Magnoliopsida</taxon>
        <taxon>eudicotyledons</taxon>
        <taxon>Gunneridae</taxon>
        <taxon>Pentapetalae</taxon>
        <taxon>rosids</taxon>
        <taxon>malvids</taxon>
        <taxon>Brassicales</taxon>
        <taxon>Brassicaceae</taxon>
        <taxon>Arabideae</taxon>
        <taxon>Arabis</taxon>
    </lineage>
</organism>
<dbReference type="GO" id="GO:0005634">
    <property type="term" value="C:nucleus"/>
    <property type="evidence" value="ECO:0007669"/>
    <property type="project" value="InterPro"/>
</dbReference>
<evidence type="ECO:0000256" key="1">
    <source>
        <dbReference type="SAM" id="Coils"/>
    </source>
</evidence>
<dbReference type="Proteomes" id="UP000489600">
    <property type="component" value="Unassembled WGS sequence"/>
</dbReference>
<dbReference type="OrthoDB" id="768308at2759"/>
<dbReference type="EMBL" id="CABITT030000001">
    <property type="protein sequence ID" value="VVA89804.1"/>
    <property type="molecule type" value="Genomic_DNA"/>
</dbReference>
<dbReference type="AlphaFoldDB" id="A0A565AMN2"/>
<dbReference type="Gene3D" id="3.30.900.20">
    <property type="match status" value="1"/>
</dbReference>
<reference evidence="2" key="1">
    <citation type="submission" date="2019-07" db="EMBL/GenBank/DDBJ databases">
        <authorList>
            <person name="Dittberner H."/>
        </authorList>
    </citation>
    <scope>NUCLEOTIDE SEQUENCE [LARGE SCALE GENOMIC DNA]</scope>
</reference>
<comment type="caution">
    <text evidence="2">The sequence shown here is derived from an EMBL/GenBank/DDBJ whole genome shotgun (WGS) entry which is preliminary data.</text>
</comment>
<dbReference type="PANTHER" id="PTHR15681">
    <property type="entry name" value="MAD2L1-BINDING PROTEIN"/>
    <property type="match status" value="1"/>
</dbReference>
<dbReference type="InterPro" id="IPR009511">
    <property type="entry name" value="MAD1/Cdc20-bound-Mad2-bd"/>
</dbReference>
<feature type="coiled-coil region" evidence="1">
    <location>
        <begin position="52"/>
        <end position="120"/>
    </location>
</feature>
<protein>
    <submittedName>
        <fullName evidence="2">Uncharacterized protein</fullName>
    </submittedName>
</protein>
<keyword evidence="1" id="KW-0175">Coiled coil</keyword>
<name>A0A565AMN2_9BRAS</name>